<organism evidence="1">
    <name type="scientific">marine sediment metagenome</name>
    <dbReference type="NCBI Taxonomy" id="412755"/>
    <lineage>
        <taxon>unclassified sequences</taxon>
        <taxon>metagenomes</taxon>
        <taxon>ecological metagenomes</taxon>
    </lineage>
</organism>
<sequence>LLAIVTFTGSIRSPFSLSLLITLPTVDADISIPSLLNNTASLFLPQRGYRSLNSLTLSTT</sequence>
<name>X0TX93_9ZZZZ</name>
<protein>
    <submittedName>
        <fullName evidence="1">Uncharacterized protein</fullName>
    </submittedName>
</protein>
<dbReference type="EMBL" id="BARS01010844">
    <property type="protein sequence ID" value="GAF97884.1"/>
    <property type="molecule type" value="Genomic_DNA"/>
</dbReference>
<dbReference type="AlphaFoldDB" id="X0TX93"/>
<comment type="caution">
    <text evidence="1">The sequence shown here is derived from an EMBL/GenBank/DDBJ whole genome shotgun (WGS) entry which is preliminary data.</text>
</comment>
<evidence type="ECO:0000313" key="1">
    <source>
        <dbReference type="EMBL" id="GAF97884.1"/>
    </source>
</evidence>
<feature type="non-terminal residue" evidence="1">
    <location>
        <position position="1"/>
    </location>
</feature>
<reference evidence="1" key="1">
    <citation type="journal article" date="2014" name="Front. Microbiol.">
        <title>High frequency of phylogenetically diverse reductive dehalogenase-homologous genes in deep subseafloor sedimentary metagenomes.</title>
        <authorList>
            <person name="Kawai M."/>
            <person name="Futagami T."/>
            <person name="Toyoda A."/>
            <person name="Takaki Y."/>
            <person name="Nishi S."/>
            <person name="Hori S."/>
            <person name="Arai W."/>
            <person name="Tsubouchi T."/>
            <person name="Morono Y."/>
            <person name="Uchiyama I."/>
            <person name="Ito T."/>
            <person name="Fujiyama A."/>
            <person name="Inagaki F."/>
            <person name="Takami H."/>
        </authorList>
    </citation>
    <scope>NUCLEOTIDE SEQUENCE</scope>
    <source>
        <strain evidence="1">Expedition CK06-06</strain>
    </source>
</reference>
<accession>X0TX93</accession>
<gene>
    <name evidence="1" type="ORF">S01H1_19948</name>
</gene>
<proteinExistence type="predicted"/>